<evidence type="ECO:0000259" key="2">
    <source>
        <dbReference type="SMART" id="SM00849"/>
    </source>
</evidence>
<dbReference type="CDD" id="cd07713">
    <property type="entry name" value="DHPS-like_MBL-fold"/>
    <property type="match status" value="1"/>
</dbReference>
<accession>A0A1G9S1W8</accession>
<dbReference type="PANTHER" id="PTHR13754:SF13">
    <property type="entry name" value="METALLO-BETA-LACTAMASE SUPERFAMILY PROTEIN (AFU_ORTHOLOGUE AFUA_3G07630)"/>
    <property type="match status" value="1"/>
</dbReference>
<reference evidence="3 4" key="1">
    <citation type="submission" date="2016-10" db="EMBL/GenBank/DDBJ databases">
        <authorList>
            <person name="de Groot N.N."/>
        </authorList>
    </citation>
    <scope>NUCLEOTIDE SEQUENCE [LARGE SCALE GENOMIC DNA]</scope>
    <source>
        <strain evidence="3 4">SLAS-1</strain>
    </source>
</reference>
<keyword evidence="1" id="KW-0812">Transmembrane</keyword>
<organism evidence="3 4">
    <name type="scientific">Halarsenatibacter silvermanii</name>
    <dbReference type="NCBI Taxonomy" id="321763"/>
    <lineage>
        <taxon>Bacteria</taxon>
        <taxon>Bacillati</taxon>
        <taxon>Bacillota</taxon>
        <taxon>Clostridia</taxon>
        <taxon>Halanaerobiales</taxon>
        <taxon>Halarsenatibacteraceae</taxon>
        <taxon>Halarsenatibacter</taxon>
    </lineage>
</organism>
<dbReference type="AlphaFoldDB" id="A0A1G9S1W8"/>
<dbReference type="PANTHER" id="PTHR13754">
    <property type="entry name" value="METALLO-BETA-LACTAMASE SUPERFAMILY PROTEIN"/>
    <property type="match status" value="1"/>
</dbReference>
<dbReference type="SUPFAM" id="SSF56281">
    <property type="entry name" value="Metallo-hydrolase/oxidoreductase"/>
    <property type="match status" value="1"/>
</dbReference>
<dbReference type="GO" id="GO:0016740">
    <property type="term" value="F:transferase activity"/>
    <property type="evidence" value="ECO:0007669"/>
    <property type="project" value="TreeGrafter"/>
</dbReference>
<dbReference type="Pfam" id="PF00753">
    <property type="entry name" value="Lactamase_B"/>
    <property type="match status" value="1"/>
</dbReference>
<evidence type="ECO:0000256" key="1">
    <source>
        <dbReference type="SAM" id="Phobius"/>
    </source>
</evidence>
<name>A0A1G9S1W8_9FIRM</name>
<dbReference type="OrthoDB" id="9803916at2"/>
<dbReference type="InterPro" id="IPR052926">
    <property type="entry name" value="Metallo-beta-lactamase_dom"/>
</dbReference>
<dbReference type="Gene3D" id="3.60.15.10">
    <property type="entry name" value="Ribonuclease Z/Hydroxyacylglutathione hydrolase-like"/>
    <property type="match status" value="1"/>
</dbReference>
<dbReference type="InterPro" id="IPR036866">
    <property type="entry name" value="RibonucZ/Hydroxyglut_hydro"/>
</dbReference>
<dbReference type="Proteomes" id="UP000199476">
    <property type="component" value="Unassembled WGS sequence"/>
</dbReference>
<proteinExistence type="predicted"/>
<keyword evidence="1" id="KW-1133">Transmembrane helix</keyword>
<feature type="domain" description="Metallo-beta-lactamase" evidence="2">
    <location>
        <begin position="78"/>
        <end position="241"/>
    </location>
</feature>
<evidence type="ECO:0000313" key="3">
    <source>
        <dbReference type="EMBL" id="SDM29412.1"/>
    </source>
</evidence>
<feature type="transmembrane region" description="Helical" evidence="1">
    <location>
        <begin position="6"/>
        <end position="26"/>
    </location>
</feature>
<dbReference type="InterPro" id="IPR041712">
    <property type="entry name" value="DHPS-like_MBL-fold"/>
</dbReference>
<protein>
    <submittedName>
        <fullName evidence="3">7,8-dihydropterin-6-yl-methyl-4-(Beta-D-ribofuranosyl)aminobenzene 5'-phosphate synthase</fullName>
    </submittedName>
</protein>
<keyword evidence="4" id="KW-1185">Reference proteome</keyword>
<dbReference type="RefSeq" id="WP_089761686.1">
    <property type="nucleotide sequence ID" value="NZ_FNGO01000025.1"/>
</dbReference>
<dbReference type="InterPro" id="IPR001279">
    <property type="entry name" value="Metallo-B-lactamas"/>
</dbReference>
<dbReference type="SMART" id="SM00849">
    <property type="entry name" value="Lactamase_B"/>
    <property type="match status" value="1"/>
</dbReference>
<sequence>MNFRIHPFWWPLLVVLSPLIIPYLLLKYRYFQKNKKKAMETNRAKISRAEPLQLQTAEQVEITVITEGKSKPGYKSEPGISYLLETENNKIIYDLSMRSGSEIFDHNFAKLSLNSSRPDAVVISHLHPDHMGGIRAARKNEVKIPESHFFLTSDDESLPVYLPADAEVSPGKAITVNSPQLITESLATTGPLTGNLFFSGPTREQALIIKLKNKGKIIITGCGHQGLKPLIKLSEKIVPGDIYALAGGLHLPVKSSRMKKAGIDLQRIIGTGKSPWQKPGRDELNNTIKLINEVNPERVLLSPHDSSDFALRALQKQLSAKTDILKSGDSFTI</sequence>
<evidence type="ECO:0000313" key="4">
    <source>
        <dbReference type="Proteomes" id="UP000199476"/>
    </source>
</evidence>
<dbReference type="STRING" id="321763.SAMN04488692_12515"/>
<dbReference type="EMBL" id="FNGO01000025">
    <property type="protein sequence ID" value="SDM29412.1"/>
    <property type="molecule type" value="Genomic_DNA"/>
</dbReference>
<keyword evidence="1" id="KW-0472">Membrane</keyword>
<gene>
    <name evidence="3" type="ORF">SAMN04488692_12515</name>
</gene>